<protein>
    <submittedName>
        <fullName evidence="1">Uncharacterized protein</fullName>
    </submittedName>
</protein>
<name>K6YX53_9ALTE</name>
<keyword evidence="2" id="KW-1185">Reference proteome</keyword>
<sequence length="64" mass="7151">MAMKFSALRLPKFYASSTHISIDVAVCKSVSHFNWFARYDVSNQTDNPQDVSKIISASGQQVNL</sequence>
<dbReference type="STRING" id="493475.GARC_4371"/>
<accession>K6YX53</accession>
<reference evidence="1 2" key="1">
    <citation type="journal article" date="2017" name="Antonie Van Leeuwenhoek">
        <title>Rhizobium rhizosphaerae sp. nov., a novel species isolated from rice rhizosphere.</title>
        <authorList>
            <person name="Zhao J.J."/>
            <person name="Zhang J."/>
            <person name="Zhang R.J."/>
            <person name="Zhang C.W."/>
            <person name="Yin H.Q."/>
            <person name="Zhang X.X."/>
        </authorList>
    </citation>
    <scope>NUCLEOTIDE SEQUENCE [LARGE SCALE GENOMIC DNA]</scope>
    <source>
        <strain evidence="1 2">BSs20135</strain>
    </source>
</reference>
<dbReference type="RefSeq" id="WP_007624105.1">
    <property type="nucleotide sequence ID" value="NZ_BAEO01000062.1"/>
</dbReference>
<organism evidence="1 2">
    <name type="scientific">Paraglaciecola arctica BSs20135</name>
    <dbReference type="NCBI Taxonomy" id="493475"/>
    <lineage>
        <taxon>Bacteria</taxon>
        <taxon>Pseudomonadati</taxon>
        <taxon>Pseudomonadota</taxon>
        <taxon>Gammaproteobacteria</taxon>
        <taxon>Alteromonadales</taxon>
        <taxon>Alteromonadaceae</taxon>
        <taxon>Paraglaciecola</taxon>
    </lineage>
</organism>
<dbReference type="AlphaFoldDB" id="K6YX53"/>
<comment type="caution">
    <text evidence="1">The sequence shown here is derived from an EMBL/GenBank/DDBJ whole genome shotgun (WGS) entry which is preliminary data.</text>
</comment>
<evidence type="ECO:0000313" key="2">
    <source>
        <dbReference type="Proteomes" id="UP000006327"/>
    </source>
</evidence>
<gene>
    <name evidence="1" type="ORF">GARC_4371</name>
</gene>
<evidence type="ECO:0000313" key="1">
    <source>
        <dbReference type="EMBL" id="GAC21313.1"/>
    </source>
</evidence>
<dbReference type="Proteomes" id="UP000006327">
    <property type="component" value="Unassembled WGS sequence"/>
</dbReference>
<dbReference type="EMBL" id="BAEO01000062">
    <property type="protein sequence ID" value="GAC21313.1"/>
    <property type="molecule type" value="Genomic_DNA"/>
</dbReference>
<proteinExistence type="predicted"/>